<evidence type="ECO:0000313" key="2">
    <source>
        <dbReference type="EMBL" id="KJW06624.1"/>
    </source>
</evidence>
<dbReference type="Proteomes" id="UP000033580">
    <property type="component" value="Unassembled WGS sequence"/>
</dbReference>
<keyword evidence="1" id="KW-1133">Transmembrane helix</keyword>
<sequence length="172" mass="18625">MNTTSNITNSTTSNMTCNCSQPHQLDGTSPPGYILLFIGCTVALVIMAMIAYYYKNKAAELEKKTNPTPESLNITTHASSCCENEEVIVSSCQVEPSQCDLPEHPLVSSSVHHENPDYFPNDVTNVRAFVQVGGNDSDSTSSFTGAGNTVLLEEPCNIDMKTLAGSMMYDLE</sequence>
<evidence type="ECO:0000256" key="1">
    <source>
        <dbReference type="SAM" id="Phobius"/>
    </source>
</evidence>
<proteinExistence type="predicted"/>
<organism evidence="2 3">
    <name type="scientific">Orientia tsutsugamushi str. UT144</name>
    <dbReference type="NCBI Taxonomy" id="1441384"/>
    <lineage>
        <taxon>Bacteria</taxon>
        <taxon>Pseudomonadati</taxon>
        <taxon>Pseudomonadota</taxon>
        <taxon>Alphaproteobacteria</taxon>
        <taxon>Rickettsiales</taxon>
        <taxon>Rickettsiaceae</taxon>
        <taxon>Rickettsieae</taxon>
        <taxon>Orientia</taxon>
    </lineage>
</organism>
<keyword evidence="1" id="KW-0472">Membrane</keyword>
<dbReference type="PATRIC" id="fig|1441384.3.peg.47"/>
<reference evidence="2 3" key="1">
    <citation type="submission" date="2015-01" db="EMBL/GenBank/DDBJ databases">
        <title>Genome Sequencing of Rickettsiales.</title>
        <authorList>
            <person name="Daugherty S.C."/>
            <person name="Su Q."/>
            <person name="Abolude K."/>
            <person name="Beier-Sexton M."/>
            <person name="Carlyon J.A."/>
            <person name="Carter R."/>
            <person name="Day N.P."/>
            <person name="Dumler S.J."/>
            <person name="Dyachenko V."/>
            <person name="Godinez A."/>
            <person name="Kurtti T.J."/>
            <person name="Lichay M."/>
            <person name="Mullins K.E."/>
            <person name="Ott S."/>
            <person name="Pappas-Brown V."/>
            <person name="Paris D.H."/>
            <person name="Patel P."/>
            <person name="Richards A.L."/>
            <person name="Sadzewicz L."/>
            <person name="Sears K."/>
            <person name="Seidman D."/>
            <person name="Sengamalay N."/>
            <person name="Stenos J."/>
            <person name="Tallon L.J."/>
            <person name="Vincent G."/>
            <person name="Fraser C.M."/>
            <person name="Munderloh U."/>
            <person name="Dunning-Hotopp J.C."/>
        </authorList>
    </citation>
    <scope>NUCLEOTIDE SEQUENCE [LARGE SCALE GENOMIC DNA]</scope>
    <source>
        <strain evidence="2 3">UT144</strain>
    </source>
</reference>
<feature type="transmembrane region" description="Helical" evidence="1">
    <location>
        <begin position="33"/>
        <end position="54"/>
    </location>
</feature>
<accession>A0A0F3RN51</accession>
<dbReference type="EMBL" id="LAOR01000102">
    <property type="protein sequence ID" value="KJW06624.1"/>
    <property type="molecule type" value="Genomic_DNA"/>
</dbReference>
<evidence type="ECO:0000313" key="3">
    <source>
        <dbReference type="Proteomes" id="UP000033580"/>
    </source>
</evidence>
<dbReference type="AlphaFoldDB" id="A0A0F3RN51"/>
<protein>
    <submittedName>
        <fullName evidence="2">Uncharacterized protein</fullName>
    </submittedName>
</protein>
<comment type="caution">
    <text evidence="2">The sequence shown here is derived from an EMBL/GenBank/DDBJ whole genome shotgun (WGS) entry which is preliminary data.</text>
</comment>
<keyword evidence="1" id="KW-0812">Transmembrane</keyword>
<gene>
    <name evidence="2" type="ORF">OTUT144_1337</name>
</gene>
<name>A0A0F3RN51_ORITS</name>